<dbReference type="InterPro" id="IPR004570">
    <property type="entry name" value="Phosphatidylglycerol_P_synth"/>
</dbReference>
<keyword evidence="4 12" id="KW-0808">Transferase</keyword>
<dbReference type="PIRSF" id="PIRSF000847">
    <property type="entry name" value="Phos_ph_gly_syn"/>
    <property type="match status" value="1"/>
</dbReference>
<dbReference type="OrthoDB" id="9796672at2"/>
<evidence type="ECO:0000256" key="9">
    <source>
        <dbReference type="ARBA" id="ARBA00023209"/>
    </source>
</evidence>
<evidence type="ECO:0000256" key="3">
    <source>
        <dbReference type="ARBA" id="ARBA00022516"/>
    </source>
</evidence>
<protein>
    <recommendedName>
        <fullName evidence="11">CDP-diacylglycerol--glycerol-3-phosphate 3-phosphatidyltransferase</fullName>
        <ecNumber evidence="11">2.7.8.5</ecNumber>
    </recommendedName>
</protein>
<evidence type="ECO:0000256" key="4">
    <source>
        <dbReference type="ARBA" id="ARBA00022679"/>
    </source>
</evidence>
<keyword evidence="5 13" id="KW-0812">Transmembrane</keyword>
<dbReference type="GO" id="GO:0008444">
    <property type="term" value="F:CDP-diacylglycerol-glycerol-3-phosphate 3-phosphatidyltransferase activity"/>
    <property type="evidence" value="ECO:0007669"/>
    <property type="project" value="UniProtKB-UniRule"/>
</dbReference>
<keyword evidence="6 13" id="KW-1133">Transmembrane helix</keyword>
<dbReference type="InterPro" id="IPR048254">
    <property type="entry name" value="CDP_ALCOHOL_P_TRANSF_CS"/>
</dbReference>
<evidence type="ECO:0000256" key="2">
    <source>
        <dbReference type="ARBA" id="ARBA00010441"/>
    </source>
</evidence>
<comment type="caution">
    <text evidence="14">The sequence shown here is derived from an EMBL/GenBank/DDBJ whole genome shotgun (WGS) entry which is preliminary data.</text>
</comment>
<dbReference type="PANTHER" id="PTHR14269:SF52">
    <property type="entry name" value="PHOSPHATIDYLGLYCEROPHOSPHATE SYNTHASE-RELATED"/>
    <property type="match status" value="1"/>
</dbReference>
<evidence type="ECO:0000256" key="7">
    <source>
        <dbReference type="ARBA" id="ARBA00023098"/>
    </source>
</evidence>
<comment type="subcellular location">
    <subcellularLocation>
        <location evidence="1">Membrane</location>
        <topology evidence="1">Multi-pass membrane protein</topology>
    </subcellularLocation>
</comment>
<name>A0A2I1I6Q5_9ACTO</name>
<dbReference type="AlphaFoldDB" id="A0A2I1I6Q5"/>
<feature type="transmembrane region" description="Helical" evidence="13">
    <location>
        <begin position="87"/>
        <end position="112"/>
    </location>
</feature>
<dbReference type="GO" id="GO:0016020">
    <property type="term" value="C:membrane"/>
    <property type="evidence" value="ECO:0007669"/>
    <property type="project" value="UniProtKB-SubCell"/>
</dbReference>
<evidence type="ECO:0000256" key="12">
    <source>
        <dbReference type="RuleBase" id="RU003750"/>
    </source>
</evidence>
<evidence type="ECO:0000256" key="5">
    <source>
        <dbReference type="ARBA" id="ARBA00022692"/>
    </source>
</evidence>
<feature type="transmembrane region" description="Helical" evidence="13">
    <location>
        <begin position="20"/>
        <end position="40"/>
    </location>
</feature>
<dbReference type="GO" id="GO:0046474">
    <property type="term" value="P:glycerophospholipid biosynthetic process"/>
    <property type="evidence" value="ECO:0007669"/>
    <property type="project" value="TreeGrafter"/>
</dbReference>
<keyword evidence="10" id="KW-1208">Phospholipid metabolism</keyword>
<evidence type="ECO:0000256" key="10">
    <source>
        <dbReference type="ARBA" id="ARBA00023264"/>
    </source>
</evidence>
<gene>
    <name evidence="14" type="primary">pgsA</name>
    <name evidence="14" type="ORF">CYJ25_00785</name>
</gene>
<dbReference type="InterPro" id="IPR000462">
    <property type="entry name" value="CDP-OH_P_trans"/>
</dbReference>
<evidence type="ECO:0000256" key="11">
    <source>
        <dbReference type="NCBIfam" id="TIGR00560"/>
    </source>
</evidence>
<dbReference type="EC" id="2.7.8.5" evidence="11"/>
<dbReference type="Pfam" id="PF01066">
    <property type="entry name" value="CDP-OH_P_transf"/>
    <property type="match status" value="1"/>
</dbReference>
<feature type="transmembrane region" description="Helical" evidence="13">
    <location>
        <begin position="174"/>
        <end position="196"/>
    </location>
</feature>
<evidence type="ECO:0000313" key="14">
    <source>
        <dbReference type="EMBL" id="PKY66815.1"/>
    </source>
</evidence>
<evidence type="ECO:0000313" key="15">
    <source>
        <dbReference type="Proteomes" id="UP000234545"/>
    </source>
</evidence>
<reference evidence="14 15" key="1">
    <citation type="submission" date="2017-12" db="EMBL/GenBank/DDBJ databases">
        <title>Phylogenetic diversity of female urinary microbiome.</title>
        <authorList>
            <person name="Thomas-White K."/>
            <person name="Wolfe A.J."/>
        </authorList>
    </citation>
    <scope>NUCLEOTIDE SEQUENCE [LARGE SCALE GENOMIC DNA]</scope>
    <source>
        <strain evidence="14 15">UMB0250</strain>
    </source>
</reference>
<dbReference type="EMBL" id="PKKJ01000001">
    <property type="protein sequence ID" value="PKY66815.1"/>
    <property type="molecule type" value="Genomic_DNA"/>
</dbReference>
<dbReference type="Gene3D" id="1.20.120.1760">
    <property type="match status" value="1"/>
</dbReference>
<organism evidence="14 15">
    <name type="scientific">Schaalia turicensis</name>
    <dbReference type="NCBI Taxonomy" id="131111"/>
    <lineage>
        <taxon>Bacteria</taxon>
        <taxon>Bacillati</taxon>
        <taxon>Actinomycetota</taxon>
        <taxon>Actinomycetes</taxon>
        <taxon>Actinomycetales</taxon>
        <taxon>Actinomycetaceae</taxon>
        <taxon>Schaalia</taxon>
    </lineage>
</organism>
<proteinExistence type="inferred from homology"/>
<accession>A0A2I1I6Q5</accession>
<keyword evidence="3" id="KW-0444">Lipid biosynthesis</keyword>
<dbReference type="InterPro" id="IPR050324">
    <property type="entry name" value="CDP-alcohol_PTase-I"/>
</dbReference>
<dbReference type="InterPro" id="IPR043130">
    <property type="entry name" value="CDP-OH_PTrfase_TM_dom"/>
</dbReference>
<evidence type="ECO:0000256" key="13">
    <source>
        <dbReference type="SAM" id="Phobius"/>
    </source>
</evidence>
<comment type="similarity">
    <text evidence="2 12">Belongs to the CDP-alcohol phosphatidyltransferase class-I family.</text>
</comment>
<dbReference type="NCBIfam" id="TIGR00560">
    <property type="entry name" value="pgsA"/>
    <property type="match status" value="1"/>
</dbReference>
<sequence length="212" mass="23413">MGSNVSRVDHEHHVSSWNVPNALTVFRLVLVPVFIWLMFLDAPVARWWAVLVFMVAATTDQLDGHIARSANLITDFGRLMDPIADKALTLGAFIMLSFAGLLPWWVTILIAIRELGITALRAVLLRRGIVVSANKGGKLKTVLQIFAIWLLLIPWQSLGASWPAYASLTHGMLIFGWVVAGLALLMTVWSGLVYVVEGAKLWKTSSPQIESK</sequence>
<dbReference type="RefSeq" id="WP_101627324.1">
    <property type="nucleotide sequence ID" value="NZ_PKKJ01000001.1"/>
</dbReference>
<feature type="transmembrane region" description="Helical" evidence="13">
    <location>
        <begin position="142"/>
        <end position="162"/>
    </location>
</feature>
<evidence type="ECO:0000256" key="8">
    <source>
        <dbReference type="ARBA" id="ARBA00023136"/>
    </source>
</evidence>
<keyword evidence="7" id="KW-0443">Lipid metabolism</keyword>
<evidence type="ECO:0000256" key="1">
    <source>
        <dbReference type="ARBA" id="ARBA00004141"/>
    </source>
</evidence>
<keyword evidence="9" id="KW-0594">Phospholipid biosynthesis</keyword>
<dbReference type="PANTHER" id="PTHR14269">
    <property type="entry name" value="CDP-DIACYLGLYCEROL--GLYCEROL-3-PHOSPHATE 3-PHOSPHATIDYLTRANSFERASE-RELATED"/>
    <property type="match status" value="1"/>
</dbReference>
<dbReference type="UniPathway" id="UPA00085"/>
<dbReference type="PROSITE" id="PS00379">
    <property type="entry name" value="CDP_ALCOHOL_P_TRANSF"/>
    <property type="match status" value="1"/>
</dbReference>
<evidence type="ECO:0000256" key="6">
    <source>
        <dbReference type="ARBA" id="ARBA00022989"/>
    </source>
</evidence>
<keyword evidence="8 13" id="KW-0472">Membrane</keyword>
<dbReference type="Proteomes" id="UP000234545">
    <property type="component" value="Unassembled WGS sequence"/>
</dbReference>